<feature type="compositionally biased region" description="Low complexity" evidence="1">
    <location>
        <begin position="33"/>
        <end position="44"/>
    </location>
</feature>
<evidence type="ECO:0000313" key="2">
    <source>
        <dbReference type="EMBL" id="TVU28547.1"/>
    </source>
</evidence>
<reference evidence="2 3" key="1">
    <citation type="journal article" date="2019" name="Sci. Rep.">
        <title>A high-quality genome of Eragrostis curvula grass provides insights into Poaceae evolution and supports new strategies to enhance forage quality.</title>
        <authorList>
            <person name="Carballo J."/>
            <person name="Santos B.A.C.M."/>
            <person name="Zappacosta D."/>
            <person name="Garbus I."/>
            <person name="Selva J.P."/>
            <person name="Gallo C.A."/>
            <person name="Diaz A."/>
            <person name="Albertini E."/>
            <person name="Caccamo M."/>
            <person name="Echenique V."/>
        </authorList>
    </citation>
    <scope>NUCLEOTIDE SEQUENCE [LARGE SCALE GENOMIC DNA]</scope>
    <source>
        <strain evidence="3">cv. Victoria</strain>
        <tissue evidence="2">Leaf</tissue>
    </source>
</reference>
<dbReference type="Proteomes" id="UP000324897">
    <property type="component" value="Chromosome 1"/>
</dbReference>
<accession>A0A5J9UZL7</accession>
<dbReference type="OrthoDB" id="190098at2759"/>
<organism evidence="2 3">
    <name type="scientific">Eragrostis curvula</name>
    <name type="common">weeping love grass</name>
    <dbReference type="NCBI Taxonomy" id="38414"/>
    <lineage>
        <taxon>Eukaryota</taxon>
        <taxon>Viridiplantae</taxon>
        <taxon>Streptophyta</taxon>
        <taxon>Embryophyta</taxon>
        <taxon>Tracheophyta</taxon>
        <taxon>Spermatophyta</taxon>
        <taxon>Magnoliopsida</taxon>
        <taxon>Liliopsida</taxon>
        <taxon>Poales</taxon>
        <taxon>Poaceae</taxon>
        <taxon>PACMAD clade</taxon>
        <taxon>Chloridoideae</taxon>
        <taxon>Eragrostideae</taxon>
        <taxon>Eragrostidinae</taxon>
        <taxon>Eragrostis</taxon>
    </lineage>
</organism>
<feature type="non-terminal residue" evidence="2">
    <location>
        <position position="1"/>
    </location>
</feature>
<evidence type="ECO:0000313" key="3">
    <source>
        <dbReference type="Proteomes" id="UP000324897"/>
    </source>
</evidence>
<evidence type="ECO:0000256" key="1">
    <source>
        <dbReference type="SAM" id="MobiDB-lite"/>
    </source>
</evidence>
<comment type="caution">
    <text evidence="2">The sequence shown here is derived from an EMBL/GenBank/DDBJ whole genome shotgun (WGS) entry which is preliminary data.</text>
</comment>
<dbReference type="Gramene" id="TVU28547">
    <property type="protein sequence ID" value="TVU28547"/>
    <property type="gene ID" value="EJB05_20068"/>
</dbReference>
<sequence>PSSTPGIKTARCLPHDFPVSDSHRACLPPPPCSDSDAPPEAARPPARRLLASASALAAAHVQAMEDPGIEAKEAAVREVAKLLPLPELLSSIASIKYDYLARQQETATASMRSLVAPAPIGGDSGGGGACYGGDGDLGYGVVAATTASVSSPWLLQRRGGIALPMLGEMPLADVVWDEELLHGLDSRDGLLQQLAEGGDVTRSHEILRECSLLPQRHQVTQGVEYVVDEETKRIPKLDIDGKLSQVNGVLLLHMDAGSDVFDEMPLEDEVEAKSEHTLFIASVVWDNDEADALDQIPSEMLWDDDQLSQLNTCDDLLQQIAGGRECVDDIETNPRGAHSSALLQKHSMDVAGQIHEEMHSSDMNEDMGLTQEDNGTLVFLSSDYMRLEMAV</sequence>
<keyword evidence="3" id="KW-1185">Reference proteome</keyword>
<dbReference type="AlphaFoldDB" id="A0A5J9UZL7"/>
<protein>
    <submittedName>
        <fullName evidence="2">Uncharacterized protein</fullName>
    </submittedName>
</protein>
<name>A0A5J9UZL7_9POAL</name>
<feature type="region of interest" description="Disordered" evidence="1">
    <location>
        <begin position="19"/>
        <end position="44"/>
    </location>
</feature>
<gene>
    <name evidence="2" type="ORF">EJB05_20068</name>
</gene>
<dbReference type="EMBL" id="RWGY01000011">
    <property type="protein sequence ID" value="TVU28547.1"/>
    <property type="molecule type" value="Genomic_DNA"/>
</dbReference>
<proteinExistence type="predicted"/>